<accession>A0ABZ0Z3W1</accession>
<proteinExistence type="predicted"/>
<dbReference type="EMBL" id="OR769223">
    <property type="protein sequence ID" value="WQJ53900.1"/>
    <property type="molecule type" value="Genomic_DNA"/>
</dbReference>
<sequence>MKYLYKKLYEAINTGIQKALALDDEDDVSIIYQHKKIVNNTNLIPYYVDELLNGSNKFINYKQIIKYYKETGYKYKVKDFNELKTIFDKIKKFKTASFEWIDMKNYISIVLEDNTEINFYEKSNKKSLFVKLANDDILGTENEILIYLHDNHYIPKNLYQWQTKFVQIQDDKYLINRDKSGSFNNAQKTAEKDYSGYETCLRIHDAVSKDPYTYGNVPAIDYCLKLNDINGYQSYLPSMGQLKIMSDSIDMINYIFKYLGLNEIKDFNDGRQWSSTEDYNATSWYLNNGITYNCYKVSNSLRIFPLFAVKKN</sequence>
<evidence type="ECO:0000313" key="2">
    <source>
        <dbReference type="Proteomes" id="UP001358193"/>
    </source>
</evidence>
<reference evidence="1 2" key="1">
    <citation type="submission" date="2023-11" db="EMBL/GenBank/DDBJ databases">
        <authorList>
            <person name="Cook R."/>
            <person name="Crisci M."/>
            <person name="Pye H."/>
            <person name="Adriaenssens E."/>
            <person name="Santini J."/>
        </authorList>
    </citation>
    <scope>NUCLEOTIDE SEQUENCE [LARGE SCALE GENOMIC DNA]</scope>
    <source>
        <strain evidence="1">Lak_Megaphage_Sonny</strain>
    </source>
</reference>
<organism evidence="1 2">
    <name type="scientific">phage Lak_Megaphage_Sonny</name>
    <dbReference type="NCBI Taxonomy" id="3109229"/>
    <lineage>
        <taxon>Viruses</taxon>
        <taxon>Duplodnaviria</taxon>
        <taxon>Heunggongvirae</taxon>
        <taxon>Uroviricota</taxon>
        <taxon>Caudoviricetes</taxon>
        <taxon>Caudoviricetes code 15 clade</taxon>
    </lineage>
</organism>
<evidence type="ECO:0000313" key="1">
    <source>
        <dbReference type="EMBL" id="WQJ53900.1"/>
    </source>
</evidence>
<keyword evidence="2" id="KW-1185">Reference proteome</keyword>
<protein>
    <submittedName>
        <fullName evidence="1">Uncharacterized protein</fullName>
    </submittedName>
</protein>
<dbReference type="Proteomes" id="UP001358193">
    <property type="component" value="Segment"/>
</dbReference>
<name>A0ABZ0Z3W1_9CAUD</name>